<dbReference type="PANTHER" id="PTHR30173">
    <property type="entry name" value="SIGMA 19 FACTOR"/>
    <property type="match status" value="1"/>
</dbReference>
<feature type="domain" description="RNA polymerase sigma factor 70 region 4 type 2" evidence="7">
    <location>
        <begin position="125"/>
        <end position="175"/>
    </location>
</feature>
<feature type="domain" description="RNA polymerase sigma-70 region 2" evidence="6">
    <location>
        <begin position="11"/>
        <end position="76"/>
    </location>
</feature>
<dbReference type="InterPro" id="IPR032710">
    <property type="entry name" value="NTF2-like_dom_sf"/>
</dbReference>
<dbReference type="InterPro" id="IPR036388">
    <property type="entry name" value="WH-like_DNA-bd_sf"/>
</dbReference>
<dbReference type="InterPro" id="IPR007627">
    <property type="entry name" value="RNA_pol_sigma70_r2"/>
</dbReference>
<dbReference type="PANTHER" id="PTHR30173:SF43">
    <property type="entry name" value="ECF RNA POLYMERASE SIGMA FACTOR SIGI-RELATED"/>
    <property type="match status" value="1"/>
</dbReference>
<dbReference type="InterPro" id="IPR013325">
    <property type="entry name" value="RNA_pol_sigma_r2"/>
</dbReference>
<dbReference type="Proteomes" id="UP000189735">
    <property type="component" value="Unassembled WGS sequence"/>
</dbReference>
<evidence type="ECO:0000313" key="8">
    <source>
        <dbReference type="EMBL" id="SKA95587.1"/>
    </source>
</evidence>
<dbReference type="AlphaFoldDB" id="A0A1T4Y1A0"/>
<dbReference type="Gene3D" id="1.10.10.10">
    <property type="entry name" value="Winged helix-like DNA-binding domain superfamily/Winged helix DNA-binding domain"/>
    <property type="match status" value="1"/>
</dbReference>
<evidence type="ECO:0000256" key="3">
    <source>
        <dbReference type="ARBA" id="ARBA00023015"/>
    </source>
</evidence>
<dbReference type="InterPro" id="IPR052704">
    <property type="entry name" value="ECF_Sigma-70_Domain"/>
</dbReference>
<accession>A0A1T4Y1A0</accession>
<dbReference type="Gene3D" id="1.10.1740.10">
    <property type="match status" value="1"/>
</dbReference>
<proteinExistence type="inferred from homology"/>
<dbReference type="GO" id="GO:0003677">
    <property type="term" value="F:DNA binding"/>
    <property type="evidence" value="ECO:0007669"/>
    <property type="project" value="InterPro"/>
</dbReference>
<comment type="subunit">
    <text evidence="2">Interacts transiently with the RNA polymerase catalytic core formed by RpoA, RpoB, RpoC and RpoZ (2 alpha, 1 beta, 1 beta' and 1 omega subunit) to form the RNA polymerase holoenzyme that can initiate transcription.</text>
</comment>
<keyword evidence="3" id="KW-0805">Transcription regulation</keyword>
<dbReference type="Pfam" id="PF04542">
    <property type="entry name" value="Sigma70_r2"/>
    <property type="match status" value="1"/>
</dbReference>
<sequence length="317" mass="34575">MCMTLAQADEVQRERPRLLGMAFRMLGSFADAEDAVQEAYLRWHKQGDDERKRIHSPAAWLTRVTSRICLDELGSARVRREQYVGEWLPEPVPRGRVSELFGEPRDVLLADPLGRVELDESVSTALLVVLESLSPAERVVFVLHDVFAVPFGEIADIVGRTPDACRQLATSARRHVRERRAGRVSTAVHDEVVQAFVAACRGGDLAALTAVLDPAVELRSDGGGFVSAARKPVRGALNVARFLLGIMEKQPDTVVAAELTGDGIALRFGPGSGDTVAGVLNLHVRQNESGAPHIADVWIAMNPEKLTLWQPSRPSAD</sequence>
<dbReference type="NCBIfam" id="NF007214">
    <property type="entry name" value="PRK09636.1"/>
    <property type="match status" value="1"/>
</dbReference>
<dbReference type="EMBL" id="FUYG01000005">
    <property type="protein sequence ID" value="SKA95587.1"/>
    <property type="molecule type" value="Genomic_DNA"/>
</dbReference>
<dbReference type="GO" id="GO:0016987">
    <property type="term" value="F:sigma factor activity"/>
    <property type="evidence" value="ECO:0007669"/>
    <property type="project" value="UniProtKB-KW"/>
</dbReference>
<protein>
    <submittedName>
        <fullName evidence="8">RNA polymerase, sigma subunit, ECF family</fullName>
    </submittedName>
</protein>
<evidence type="ECO:0000256" key="4">
    <source>
        <dbReference type="ARBA" id="ARBA00023082"/>
    </source>
</evidence>
<evidence type="ECO:0000313" key="9">
    <source>
        <dbReference type="Proteomes" id="UP000189735"/>
    </source>
</evidence>
<evidence type="ECO:0000256" key="2">
    <source>
        <dbReference type="ARBA" id="ARBA00011344"/>
    </source>
</evidence>
<evidence type="ECO:0000256" key="1">
    <source>
        <dbReference type="ARBA" id="ARBA00010641"/>
    </source>
</evidence>
<dbReference type="SUPFAM" id="SSF88946">
    <property type="entry name" value="Sigma2 domain of RNA polymerase sigma factors"/>
    <property type="match status" value="1"/>
</dbReference>
<gene>
    <name evidence="8" type="ORF">SAMN06295879_2035</name>
</gene>
<comment type="similarity">
    <text evidence="1">Belongs to the sigma-70 factor family. ECF subfamily.</text>
</comment>
<dbReference type="Gene3D" id="3.10.450.50">
    <property type="match status" value="1"/>
</dbReference>
<evidence type="ECO:0000259" key="6">
    <source>
        <dbReference type="Pfam" id="PF04542"/>
    </source>
</evidence>
<organism evidence="8 9">
    <name type="scientific">Agreia bicolorata</name>
    <dbReference type="NCBI Taxonomy" id="110935"/>
    <lineage>
        <taxon>Bacteria</taxon>
        <taxon>Bacillati</taxon>
        <taxon>Actinomycetota</taxon>
        <taxon>Actinomycetes</taxon>
        <taxon>Micrococcales</taxon>
        <taxon>Microbacteriaceae</taxon>
        <taxon>Agreia</taxon>
    </lineage>
</organism>
<evidence type="ECO:0000256" key="5">
    <source>
        <dbReference type="ARBA" id="ARBA00023163"/>
    </source>
</evidence>
<keyword evidence="5" id="KW-0804">Transcription</keyword>
<dbReference type="InterPro" id="IPR013324">
    <property type="entry name" value="RNA_pol_sigma_r3/r4-like"/>
</dbReference>
<dbReference type="InterPro" id="IPR014284">
    <property type="entry name" value="RNA_pol_sigma-70_dom"/>
</dbReference>
<keyword evidence="4" id="KW-0731">Sigma factor</keyword>
<reference evidence="9" key="1">
    <citation type="submission" date="2017-02" db="EMBL/GenBank/DDBJ databases">
        <authorList>
            <person name="Varghese N."/>
            <person name="Submissions S."/>
        </authorList>
    </citation>
    <scope>NUCLEOTIDE SEQUENCE [LARGE SCALE GENOMIC DNA]</scope>
    <source>
        <strain evidence="9">VKM Ac-2052</strain>
    </source>
</reference>
<name>A0A1T4Y1A0_9MICO</name>
<dbReference type="Pfam" id="PF08281">
    <property type="entry name" value="Sigma70_r4_2"/>
    <property type="match status" value="1"/>
</dbReference>
<evidence type="ECO:0000259" key="7">
    <source>
        <dbReference type="Pfam" id="PF08281"/>
    </source>
</evidence>
<dbReference type="SUPFAM" id="SSF88659">
    <property type="entry name" value="Sigma3 and sigma4 domains of RNA polymerase sigma factors"/>
    <property type="match status" value="1"/>
</dbReference>
<dbReference type="GO" id="GO:0006352">
    <property type="term" value="P:DNA-templated transcription initiation"/>
    <property type="evidence" value="ECO:0007669"/>
    <property type="project" value="InterPro"/>
</dbReference>
<dbReference type="InterPro" id="IPR013249">
    <property type="entry name" value="RNA_pol_sigma70_r4_t2"/>
</dbReference>
<dbReference type="NCBIfam" id="TIGR02937">
    <property type="entry name" value="sigma70-ECF"/>
    <property type="match status" value="1"/>
</dbReference>
<dbReference type="SUPFAM" id="SSF54427">
    <property type="entry name" value="NTF2-like"/>
    <property type="match status" value="1"/>
</dbReference>